<organism evidence="1 2">
    <name type="scientific">Pseudomonas putida</name>
    <name type="common">Arthrobacter siderocapsulatus</name>
    <dbReference type="NCBI Taxonomy" id="303"/>
    <lineage>
        <taxon>Bacteria</taxon>
        <taxon>Pseudomonadati</taxon>
        <taxon>Pseudomonadota</taxon>
        <taxon>Gammaproteobacteria</taxon>
        <taxon>Pseudomonadales</taxon>
        <taxon>Pseudomonadaceae</taxon>
        <taxon>Pseudomonas</taxon>
    </lineage>
</organism>
<evidence type="ECO:0000313" key="2">
    <source>
        <dbReference type="Proteomes" id="UP000542695"/>
    </source>
</evidence>
<protein>
    <submittedName>
        <fullName evidence="1">Uncharacterized protein</fullName>
    </submittedName>
</protein>
<accession>A0A7Y8D449</accession>
<gene>
    <name evidence="1" type="ORF">HX798_27830</name>
</gene>
<dbReference type="RefSeq" id="WP_177011291.1">
    <property type="nucleotide sequence ID" value="NZ_JACARV010000119.1"/>
</dbReference>
<name>A0A7Y8D449_PSEPU</name>
<proteinExistence type="predicted"/>
<dbReference type="AlphaFoldDB" id="A0A7Y8D449"/>
<comment type="caution">
    <text evidence="1">The sequence shown here is derived from an EMBL/GenBank/DDBJ whole genome shotgun (WGS) entry which is preliminary data.</text>
</comment>
<dbReference type="EMBL" id="JACARV010000119">
    <property type="protein sequence ID" value="NWC84065.1"/>
    <property type="molecule type" value="Genomic_DNA"/>
</dbReference>
<reference evidence="1 2" key="1">
    <citation type="submission" date="2020-04" db="EMBL/GenBank/DDBJ databases">
        <title>Molecular characterization of pseudomonads from Agaricus bisporus reveal novel blotch 2 pathogens in Western Europe.</title>
        <authorList>
            <person name="Taparia T."/>
            <person name="Krijger M."/>
            <person name="Haynes E."/>
            <person name="Elpinstone J.G."/>
            <person name="Noble R."/>
            <person name="Van Der Wolf J."/>
        </authorList>
    </citation>
    <scope>NUCLEOTIDE SEQUENCE [LARGE SCALE GENOMIC DNA]</scope>
    <source>
        <strain evidence="1 2">P7765</strain>
    </source>
</reference>
<sequence length="98" mass="10987">MPNAPLQARNEISIPAEQIDGWAEIYREAKSAGLMQVPLPVFLSNPIRHIAEAALSDSDKDDFLPLLPRQAEVATRLQEQWDREDALRASHLTIVSSR</sequence>
<evidence type="ECO:0000313" key="1">
    <source>
        <dbReference type="EMBL" id="NWC84065.1"/>
    </source>
</evidence>
<dbReference type="Proteomes" id="UP000542695">
    <property type="component" value="Unassembled WGS sequence"/>
</dbReference>